<evidence type="ECO:0000256" key="2">
    <source>
        <dbReference type="ARBA" id="ARBA00009765"/>
    </source>
</evidence>
<proteinExistence type="inferred from homology"/>
<dbReference type="InterPro" id="IPR045861">
    <property type="entry name" value="CorA_cytoplasmic_dom"/>
</dbReference>
<dbReference type="FunFam" id="1.20.58.340:FF:000008">
    <property type="entry name" value="CorA family metal ion transporter"/>
    <property type="match status" value="1"/>
</dbReference>
<dbReference type="EMBL" id="KV453843">
    <property type="protein sequence ID" value="ODV88578.1"/>
    <property type="molecule type" value="Genomic_DNA"/>
</dbReference>
<dbReference type="InterPro" id="IPR002523">
    <property type="entry name" value="MgTranspt_CorA/ZnTranspt_ZntB"/>
</dbReference>
<evidence type="ECO:0000313" key="8">
    <source>
        <dbReference type="Proteomes" id="UP000095023"/>
    </source>
</evidence>
<dbReference type="InterPro" id="IPR045863">
    <property type="entry name" value="CorA_TM1_TM2"/>
</dbReference>
<evidence type="ECO:0008006" key="9">
    <source>
        <dbReference type="Google" id="ProtNLM"/>
    </source>
</evidence>
<dbReference type="Pfam" id="PF01544">
    <property type="entry name" value="CorA"/>
    <property type="match status" value="1"/>
</dbReference>
<dbReference type="GO" id="GO:0015095">
    <property type="term" value="F:magnesium ion transmembrane transporter activity"/>
    <property type="evidence" value="ECO:0007669"/>
    <property type="project" value="InterPro"/>
</dbReference>
<dbReference type="SUPFAM" id="SSF143865">
    <property type="entry name" value="CorA soluble domain-like"/>
    <property type="match status" value="1"/>
</dbReference>
<dbReference type="GO" id="GO:0000329">
    <property type="term" value="C:fungal-type vacuole membrane"/>
    <property type="evidence" value="ECO:0007669"/>
    <property type="project" value="TreeGrafter"/>
</dbReference>
<evidence type="ECO:0000256" key="5">
    <source>
        <dbReference type="ARBA" id="ARBA00023136"/>
    </source>
</evidence>
<evidence type="ECO:0000256" key="6">
    <source>
        <dbReference type="SAM" id="Phobius"/>
    </source>
</evidence>
<keyword evidence="4 6" id="KW-1133">Transmembrane helix</keyword>
<dbReference type="AlphaFoldDB" id="A0A1E4TA97"/>
<keyword evidence="3 6" id="KW-0812">Transmembrane</keyword>
<gene>
    <name evidence="7" type="ORF">CANCADRAFT_28553</name>
</gene>
<organism evidence="7 8">
    <name type="scientific">Tortispora caseinolytica NRRL Y-17796</name>
    <dbReference type="NCBI Taxonomy" id="767744"/>
    <lineage>
        <taxon>Eukaryota</taxon>
        <taxon>Fungi</taxon>
        <taxon>Dikarya</taxon>
        <taxon>Ascomycota</taxon>
        <taxon>Saccharomycotina</taxon>
        <taxon>Trigonopsidomycetes</taxon>
        <taxon>Trigonopsidales</taxon>
        <taxon>Trigonopsidaceae</taxon>
        <taxon>Tortispora</taxon>
    </lineage>
</organism>
<sequence length="331" mass="37888">MDQAYSETPETVTPPFWLDILNPTDSEMKILSRTFGIHPLTAEDIMLGESREKIEIFGDYYLIVSSTMQQRIRSQKYMSRVLEPVNLYIVVFKEGVLTFHHSPLAHPANVRRRIRQLREHISVSADWIAYALIDDVTDHFEPLMDATEQEVLIIDNDIIKIFSNASFTWKQKGDMLIRIGECRKRVMALTRLVSSKADVVKSFSKRCQENWDAVPAAEVALYLGDIQDHVVTMTQSLNHYEKLLSRSHSNYLAQINIEMTQVNNDTNEVLGHLTVLGTIVLPMNIVTGLWGMNVKVPGQEIDSLTWFNGIVLGLMVFGILFYLVFSRLLLR</sequence>
<dbReference type="SUPFAM" id="SSF144083">
    <property type="entry name" value="Magnesium transport protein CorA, transmembrane region"/>
    <property type="match status" value="1"/>
</dbReference>
<comment type="similarity">
    <text evidence="2">Belongs to the CorA metal ion transporter (MIT) (TC 1.A.35) family.</text>
</comment>
<evidence type="ECO:0000256" key="3">
    <source>
        <dbReference type="ARBA" id="ARBA00022692"/>
    </source>
</evidence>
<dbReference type="InterPro" id="IPR044089">
    <property type="entry name" value="Alr1-like"/>
</dbReference>
<reference evidence="8" key="1">
    <citation type="submission" date="2016-02" db="EMBL/GenBank/DDBJ databases">
        <title>Comparative genomics of biotechnologically important yeasts.</title>
        <authorList>
            <consortium name="DOE Joint Genome Institute"/>
            <person name="Riley R."/>
            <person name="Haridas S."/>
            <person name="Wolfe K.H."/>
            <person name="Lopes M.R."/>
            <person name="Hittinger C.T."/>
            <person name="Goker M."/>
            <person name="Salamov A."/>
            <person name="Wisecaver J."/>
            <person name="Long T.M."/>
            <person name="Aerts A.L."/>
            <person name="Barry K."/>
            <person name="Choi C."/>
            <person name="Clum A."/>
            <person name="Coughlan A.Y."/>
            <person name="Deshpande S."/>
            <person name="Douglass A.P."/>
            <person name="Hanson S.J."/>
            <person name="Klenk H.-P."/>
            <person name="Labutti K."/>
            <person name="Lapidus A."/>
            <person name="Lindquist E."/>
            <person name="Lipzen A."/>
            <person name="Meier-Kolthoff J.P."/>
            <person name="Ohm R.A."/>
            <person name="Otillar R.P."/>
            <person name="Pangilinan J."/>
            <person name="Peng Y."/>
            <person name="Rokas A."/>
            <person name="Rosa C.A."/>
            <person name="Scheuner C."/>
            <person name="Sibirny A.A."/>
            <person name="Slot J.C."/>
            <person name="Stielow J.B."/>
            <person name="Sun H."/>
            <person name="Kurtzman C.P."/>
            <person name="Blackwell M."/>
            <person name="Jeffries T.W."/>
            <person name="Grigoriev I.V."/>
        </authorList>
    </citation>
    <scope>NUCLEOTIDE SEQUENCE [LARGE SCALE GENOMIC DNA]</scope>
    <source>
        <strain evidence="8">NRRL Y-17796</strain>
    </source>
</reference>
<dbReference type="GO" id="GO:0010961">
    <property type="term" value="P:intracellular magnesium ion homeostasis"/>
    <property type="evidence" value="ECO:0007669"/>
    <property type="project" value="TreeGrafter"/>
</dbReference>
<evidence type="ECO:0000256" key="4">
    <source>
        <dbReference type="ARBA" id="ARBA00022989"/>
    </source>
</evidence>
<feature type="transmembrane region" description="Helical" evidence="6">
    <location>
        <begin position="304"/>
        <end position="325"/>
    </location>
</feature>
<dbReference type="Proteomes" id="UP000095023">
    <property type="component" value="Unassembled WGS sequence"/>
</dbReference>
<dbReference type="PANTHER" id="PTHR21535:SF51">
    <property type="entry name" value="MANGANESE RESISTANCE PROTEIN MNR2"/>
    <property type="match status" value="1"/>
</dbReference>
<dbReference type="CDD" id="cd12829">
    <property type="entry name" value="Alr1p-like"/>
    <property type="match status" value="1"/>
</dbReference>
<dbReference type="Gene3D" id="1.20.58.340">
    <property type="entry name" value="Magnesium transport protein CorA, transmembrane region"/>
    <property type="match status" value="2"/>
</dbReference>
<keyword evidence="8" id="KW-1185">Reference proteome</keyword>
<comment type="subcellular location">
    <subcellularLocation>
        <location evidence="1">Membrane</location>
        <topology evidence="1">Multi-pass membrane protein</topology>
    </subcellularLocation>
</comment>
<keyword evidence="5 6" id="KW-0472">Membrane</keyword>
<dbReference type="PANTHER" id="PTHR21535">
    <property type="entry name" value="MAGNESIUM AND COBALT TRANSPORT PROTEIN/MITOCHONDRIAL IMPORT INNER MEMBRANE TRANSLOCASE SUBUNIT TIM8"/>
    <property type="match status" value="1"/>
</dbReference>
<evidence type="ECO:0000313" key="7">
    <source>
        <dbReference type="EMBL" id="ODV88578.1"/>
    </source>
</evidence>
<dbReference type="OrthoDB" id="4095000at2759"/>
<protein>
    <recommendedName>
        <fullName evidence="9">Magnesium transporter</fullName>
    </recommendedName>
</protein>
<evidence type="ECO:0000256" key="1">
    <source>
        <dbReference type="ARBA" id="ARBA00004141"/>
    </source>
</evidence>
<dbReference type="Gene3D" id="3.30.460.20">
    <property type="entry name" value="CorA soluble domain-like"/>
    <property type="match status" value="1"/>
</dbReference>
<accession>A0A1E4TA97</accession>
<name>A0A1E4TA97_9ASCO</name>
<feature type="transmembrane region" description="Helical" evidence="6">
    <location>
        <begin position="269"/>
        <end position="292"/>
    </location>
</feature>